<sequence length="270" mass="30840">MEVEEDKLTSESFDVHTYIRDVAREMDSSMELKRHKRAIQEVAEHTAQKLKQNVYQNYALFINTSKEISSLEAEMYQLSHMLNEHESLTRDLSNVALSAVEAEIGDAGTEAEKHSIASLLETVEGCSSVTEVPGRFLIYSSALTELHQETHEEVQLVQAFLLNDSLMVSSHIRRRKGPVRYKFQALYELDNMAIVEVKDSDALRNAFKILMFPDSHLYQAWFTAQLSGQVLNHMPSVPKLILQICIGTMSTIYKFATKFRICMTTFINRP</sequence>
<dbReference type="Pfam" id="PF25345">
    <property type="entry name" value="PH_EXO84"/>
    <property type="match status" value="1"/>
</dbReference>
<evidence type="ECO:0000256" key="1">
    <source>
        <dbReference type="ARBA" id="ARBA00022448"/>
    </source>
</evidence>
<reference evidence="2" key="1">
    <citation type="submission" date="2023-03" db="EMBL/GenBank/DDBJ databases">
        <authorList>
            <person name="Steffen K."/>
            <person name="Cardenas P."/>
        </authorList>
    </citation>
    <scope>NUCLEOTIDE SEQUENCE</scope>
</reference>
<dbReference type="GO" id="GO:0006893">
    <property type="term" value="P:Golgi to plasma membrane transport"/>
    <property type="evidence" value="ECO:0007669"/>
    <property type="project" value="TreeGrafter"/>
</dbReference>
<evidence type="ECO:0000313" key="3">
    <source>
        <dbReference type="Proteomes" id="UP001174909"/>
    </source>
</evidence>
<dbReference type="PANTHER" id="PTHR21426">
    <property type="entry name" value="EXOCYST COMPLEX COMPONENT 8"/>
    <property type="match status" value="1"/>
</dbReference>
<evidence type="ECO:0000313" key="2">
    <source>
        <dbReference type="EMBL" id="CAI8050511.1"/>
    </source>
</evidence>
<keyword evidence="3" id="KW-1185">Reference proteome</keyword>
<dbReference type="AlphaFoldDB" id="A0AA35TP67"/>
<dbReference type="GO" id="GO:0006887">
    <property type="term" value="P:exocytosis"/>
    <property type="evidence" value="ECO:0007669"/>
    <property type="project" value="InterPro"/>
</dbReference>
<proteinExistence type="predicted"/>
<dbReference type="CDD" id="cd01226">
    <property type="entry name" value="PH_RalBD_exo84"/>
    <property type="match status" value="1"/>
</dbReference>
<dbReference type="PANTHER" id="PTHR21426:SF12">
    <property type="entry name" value="EXOCYST COMPLEX COMPONENT 8"/>
    <property type="match status" value="1"/>
</dbReference>
<name>A0AA35TP67_GEOBA</name>
<dbReference type="EMBL" id="CASHTH010003873">
    <property type="protein sequence ID" value="CAI8050511.1"/>
    <property type="molecule type" value="Genomic_DNA"/>
</dbReference>
<protein>
    <submittedName>
        <fullName evidence="2">Exocyst complex component 8</fullName>
    </submittedName>
</protein>
<organism evidence="2 3">
    <name type="scientific">Geodia barretti</name>
    <name type="common">Barrett's horny sponge</name>
    <dbReference type="NCBI Taxonomy" id="519541"/>
    <lineage>
        <taxon>Eukaryota</taxon>
        <taxon>Metazoa</taxon>
        <taxon>Porifera</taxon>
        <taxon>Demospongiae</taxon>
        <taxon>Heteroscleromorpha</taxon>
        <taxon>Tetractinellida</taxon>
        <taxon>Astrophorina</taxon>
        <taxon>Geodiidae</taxon>
        <taxon>Geodia</taxon>
    </lineage>
</organism>
<comment type="caution">
    <text evidence="2">The sequence shown here is derived from an EMBL/GenBank/DDBJ whole genome shotgun (WGS) entry which is preliminary data.</text>
</comment>
<dbReference type="Gene3D" id="2.30.29.30">
    <property type="entry name" value="Pleckstrin-homology domain (PH domain)/Phosphotyrosine-binding domain (PTB)"/>
    <property type="match status" value="1"/>
</dbReference>
<dbReference type="InterPro" id="IPR011993">
    <property type="entry name" value="PH-like_dom_sf"/>
</dbReference>
<dbReference type="GO" id="GO:0000145">
    <property type="term" value="C:exocyst"/>
    <property type="evidence" value="ECO:0007669"/>
    <property type="project" value="InterPro"/>
</dbReference>
<dbReference type="GO" id="GO:0008104">
    <property type="term" value="P:intracellular protein localization"/>
    <property type="evidence" value="ECO:0007669"/>
    <property type="project" value="TreeGrafter"/>
</dbReference>
<dbReference type="Pfam" id="PF08700">
    <property type="entry name" value="VPS51_Exo84_N"/>
    <property type="match status" value="1"/>
</dbReference>
<dbReference type="InterPro" id="IPR033961">
    <property type="entry name" value="Exo84"/>
</dbReference>
<keyword evidence="1" id="KW-0813">Transport</keyword>
<dbReference type="Proteomes" id="UP001174909">
    <property type="component" value="Unassembled WGS sequence"/>
</dbReference>
<gene>
    <name evidence="2" type="ORF">GBAR_LOCUS27732</name>
</gene>
<accession>A0AA35TP67</accession>
<dbReference type="SUPFAM" id="SSF50729">
    <property type="entry name" value="PH domain-like"/>
    <property type="match status" value="1"/>
</dbReference>